<dbReference type="Proteomes" id="UP000814140">
    <property type="component" value="Unassembled WGS sequence"/>
</dbReference>
<accession>A0ACB8SUZ6</accession>
<evidence type="ECO:0000313" key="1">
    <source>
        <dbReference type="EMBL" id="KAI0059511.1"/>
    </source>
</evidence>
<proteinExistence type="predicted"/>
<comment type="caution">
    <text evidence="1">The sequence shown here is derived from an EMBL/GenBank/DDBJ whole genome shotgun (WGS) entry which is preliminary data.</text>
</comment>
<sequence>MPSLTIETNVKVPDPKKFVTTFSKLAATTLNKPESYIAVSYRYNEFLSWEGTFDPAFLLVVTSLDNIAPALNEQYSKAFFAFFEAELAAPGNRGYITFDDPGRGNLGHKSTTFATIFGAK</sequence>
<keyword evidence="2" id="KW-1185">Reference proteome</keyword>
<evidence type="ECO:0000313" key="2">
    <source>
        <dbReference type="Proteomes" id="UP000814140"/>
    </source>
</evidence>
<protein>
    <submittedName>
        <fullName evidence="1">Tautomerase/MIF</fullName>
    </submittedName>
</protein>
<reference evidence="1" key="2">
    <citation type="journal article" date="2022" name="New Phytol.">
        <title>Evolutionary transition to the ectomycorrhizal habit in the genomes of a hyperdiverse lineage of mushroom-forming fungi.</title>
        <authorList>
            <person name="Looney B."/>
            <person name="Miyauchi S."/>
            <person name="Morin E."/>
            <person name="Drula E."/>
            <person name="Courty P.E."/>
            <person name="Kohler A."/>
            <person name="Kuo A."/>
            <person name="LaButti K."/>
            <person name="Pangilinan J."/>
            <person name="Lipzen A."/>
            <person name="Riley R."/>
            <person name="Andreopoulos W."/>
            <person name="He G."/>
            <person name="Johnson J."/>
            <person name="Nolan M."/>
            <person name="Tritt A."/>
            <person name="Barry K.W."/>
            <person name="Grigoriev I.V."/>
            <person name="Nagy L.G."/>
            <person name="Hibbett D."/>
            <person name="Henrissat B."/>
            <person name="Matheny P.B."/>
            <person name="Labbe J."/>
            <person name="Martin F.M."/>
        </authorList>
    </citation>
    <scope>NUCLEOTIDE SEQUENCE</scope>
    <source>
        <strain evidence="1">HHB10654</strain>
    </source>
</reference>
<name>A0ACB8SUZ6_9AGAM</name>
<organism evidence="1 2">
    <name type="scientific">Artomyces pyxidatus</name>
    <dbReference type="NCBI Taxonomy" id="48021"/>
    <lineage>
        <taxon>Eukaryota</taxon>
        <taxon>Fungi</taxon>
        <taxon>Dikarya</taxon>
        <taxon>Basidiomycota</taxon>
        <taxon>Agaricomycotina</taxon>
        <taxon>Agaricomycetes</taxon>
        <taxon>Russulales</taxon>
        <taxon>Auriscalpiaceae</taxon>
        <taxon>Artomyces</taxon>
    </lineage>
</organism>
<reference evidence="1" key="1">
    <citation type="submission" date="2021-03" db="EMBL/GenBank/DDBJ databases">
        <authorList>
            <consortium name="DOE Joint Genome Institute"/>
            <person name="Ahrendt S."/>
            <person name="Looney B.P."/>
            <person name="Miyauchi S."/>
            <person name="Morin E."/>
            <person name="Drula E."/>
            <person name="Courty P.E."/>
            <person name="Chicoki N."/>
            <person name="Fauchery L."/>
            <person name="Kohler A."/>
            <person name="Kuo A."/>
            <person name="Labutti K."/>
            <person name="Pangilinan J."/>
            <person name="Lipzen A."/>
            <person name="Riley R."/>
            <person name="Andreopoulos W."/>
            <person name="He G."/>
            <person name="Johnson J."/>
            <person name="Barry K.W."/>
            <person name="Grigoriev I.V."/>
            <person name="Nagy L."/>
            <person name="Hibbett D."/>
            <person name="Henrissat B."/>
            <person name="Matheny P.B."/>
            <person name="Labbe J."/>
            <person name="Martin F."/>
        </authorList>
    </citation>
    <scope>NUCLEOTIDE SEQUENCE</scope>
    <source>
        <strain evidence="1">HHB10654</strain>
    </source>
</reference>
<gene>
    <name evidence="1" type="ORF">BV25DRAFT_1809056</name>
</gene>
<dbReference type="EMBL" id="MU277226">
    <property type="protein sequence ID" value="KAI0059511.1"/>
    <property type="molecule type" value="Genomic_DNA"/>
</dbReference>